<dbReference type="Proteomes" id="UP000031327">
    <property type="component" value="Unassembled WGS sequence"/>
</dbReference>
<feature type="chain" id="PRO_5002149402" evidence="3">
    <location>
        <begin position="23"/>
        <end position="280"/>
    </location>
</feature>
<dbReference type="InterPro" id="IPR052558">
    <property type="entry name" value="Siderophore_Hydrolase_D"/>
</dbReference>
<dbReference type="AlphaFoldDB" id="A0A0C1MLG4"/>
<dbReference type="Pfam" id="PF00756">
    <property type="entry name" value="Esterase"/>
    <property type="match status" value="1"/>
</dbReference>
<feature type="signal peptide" evidence="3">
    <location>
        <begin position="1"/>
        <end position="22"/>
    </location>
</feature>
<keyword evidence="3" id="KW-0732">Signal</keyword>
<keyword evidence="2" id="KW-0378">Hydrolase</keyword>
<proteinExistence type="inferred from homology"/>
<evidence type="ECO:0000256" key="2">
    <source>
        <dbReference type="ARBA" id="ARBA00022801"/>
    </source>
</evidence>
<dbReference type="EMBL" id="JWIC01000009">
    <property type="protein sequence ID" value="KID55313.1"/>
    <property type="molecule type" value="Genomic_DNA"/>
</dbReference>
<accession>A0A0C1MLG4</accession>
<dbReference type="Gene3D" id="3.40.50.1820">
    <property type="entry name" value="alpha/beta hydrolase"/>
    <property type="match status" value="1"/>
</dbReference>
<dbReference type="PANTHER" id="PTHR40841">
    <property type="entry name" value="SIDEROPHORE TRIACETYLFUSARININE C ESTERASE"/>
    <property type="match status" value="1"/>
</dbReference>
<evidence type="ECO:0000313" key="4">
    <source>
        <dbReference type="EMBL" id="KID55313.1"/>
    </source>
</evidence>
<gene>
    <name evidence="4" type="ORF">JF50_20815</name>
</gene>
<dbReference type="OrthoDB" id="6381520at2"/>
<comment type="similarity">
    <text evidence="1">Belongs to the esterase D family.</text>
</comment>
<evidence type="ECO:0000256" key="3">
    <source>
        <dbReference type="SAM" id="SignalP"/>
    </source>
</evidence>
<dbReference type="PANTHER" id="PTHR40841:SF2">
    <property type="entry name" value="SIDEROPHORE-DEGRADING ESTERASE (EUROFUNG)"/>
    <property type="match status" value="1"/>
</dbReference>
<organism evidence="4 5">
    <name type="scientific">Pseudoalteromonas luteoviolacea</name>
    <dbReference type="NCBI Taxonomy" id="43657"/>
    <lineage>
        <taxon>Bacteria</taxon>
        <taxon>Pseudomonadati</taxon>
        <taxon>Pseudomonadota</taxon>
        <taxon>Gammaproteobacteria</taxon>
        <taxon>Alteromonadales</taxon>
        <taxon>Pseudoalteromonadaceae</taxon>
        <taxon>Pseudoalteromonas</taxon>
    </lineage>
</organism>
<dbReference type="RefSeq" id="WP_039611303.1">
    <property type="nucleotide sequence ID" value="NZ_JWIC01000009.1"/>
</dbReference>
<evidence type="ECO:0000256" key="1">
    <source>
        <dbReference type="ARBA" id="ARBA00005622"/>
    </source>
</evidence>
<name>A0A0C1MLG4_9GAMM</name>
<sequence length="280" mass="31896">MYKRLFLILVSTILVFAVQVYAGDQFTIQNTQILKIKSDFNQQNYELYVRLPKGYHKSNRHYPLVLINDTSYAIATASGILHLIEGRDIEEVIVVGISYSQGTDPLLSRTRDYTPTFAPHETGGHSKAAQQVSGQAGSYVKFIDNQVIPLMIRSFRVDKSRKTFVGHSYGGLLGTYILLHQPTLFESYILGSPSLWYDNKVIFEMERSYAKRNHILPATVRYYIGGNEGFMVTDLKAFISILDKRQYEGFNYQYKVIPSTSHFSVFALLLTEGLIDLYGK</sequence>
<comment type="caution">
    <text evidence="4">The sequence shown here is derived from an EMBL/GenBank/DDBJ whole genome shotgun (WGS) entry which is preliminary data.</text>
</comment>
<dbReference type="InterPro" id="IPR029058">
    <property type="entry name" value="AB_hydrolase_fold"/>
</dbReference>
<dbReference type="SUPFAM" id="SSF53474">
    <property type="entry name" value="alpha/beta-Hydrolases"/>
    <property type="match status" value="1"/>
</dbReference>
<protein>
    <submittedName>
        <fullName evidence="4">Esterase</fullName>
    </submittedName>
</protein>
<dbReference type="GO" id="GO:0016788">
    <property type="term" value="F:hydrolase activity, acting on ester bonds"/>
    <property type="evidence" value="ECO:0007669"/>
    <property type="project" value="TreeGrafter"/>
</dbReference>
<reference evidence="4 5" key="1">
    <citation type="submission" date="2014-12" db="EMBL/GenBank/DDBJ databases">
        <title>Draft Genome Sequence of Pseudoalteromonas luteoviolacea HI1.</title>
        <authorList>
            <person name="Asahina A.Y."/>
            <person name="Hadfield M.G."/>
        </authorList>
    </citation>
    <scope>NUCLEOTIDE SEQUENCE [LARGE SCALE GENOMIC DNA]</scope>
    <source>
        <strain evidence="4 5">HI1</strain>
    </source>
</reference>
<dbReference type="InterPro" id="IPR000801">
    <property type="entry name" value="Esterase-like"/>
</dbReference>
<evidence type="ECO:0000313" key="5">
    <source>
        <dbReference type="Proteomes" id="UP000031327"/>
    </source>
</evidence>